<keyword evidence="1" id="KW-0812">Transmembrane</keyword>
<feature type="transmembrane region" description="Helical" evidence="1">
    <location>
        <begin position="16"/>
        <end position="39"/>
    </location>
</feature>
<dbReference type="KEGG" id="acz:Acaty_c1190"/>
<name>A0A059ZUA9_ACICK</name>
<sequence length="208" mass="22256">MKSPFLSVKDSSGERGAILVVVLVLVFAVTLALLAYLYLNNNNTLIASNLAVQNMAQEASDVGLDDASTWLNQLPTVPEILATSNSQALAPRFFLTMPTSGYLASNVNATTAPIQPPTDPQFWSQCAANNQCYQLPQPVTVGSQQFQVEYVIFPNGSPNQPLAGYEQNQSRAGSVSAYFYVAYVHVARVNGGGLGVTIQAVLRKVLAS</sequence>
<dbReference type="EMBL" id="CP005986">
    <property type="protein sequence ID" value="AIA55058.1"/>
    <property type="molecule type" value="Genomic_DNA"/>
</dbReference>
<keyword evidence="1" id="KW-1133">Transmembrane helix</keyword>
<dbReference type="eggNOG" id="ENOG5030STX">
    <property type="taxonomic scope" value="Bacteria"/>
</dbReference>
<evidence type="ECO:0000256" key="1">
    <source>
        <dbReference type="SAM" id="Phobius"/>
    </source>
</evidence>
<protein>
    <submittedName>
        <fullName evidence="2">Type IV fimbrial biogenesis protein PilX</fullName>
    </submittedName>
</protein>
<organism evidence="2 3">
    <name type="scientific">Acidithiobacillus caldus (strain ATCC 51756 / DSM 8584 / KU)</name>
    <dbReference type="NCBI Taxonomy" id="637389"/>
    <lineage>
        <taxon>Bacteria</taxon>
        <taxon>Pseudomonadati</taxon>
        <taxon>Pseudomonadota</taxon>
        <taxon>Acidithiobacillia</taxon>
        <taxon>Acidithiobacillales</taxon>
        <taxon>Acidithiobacillaceae</taxon>
        <taxon>Acidithiobacillus</taxon>
    </lineage>
</organism>
<reference evidence="2 3" key="1">
    <citation type="journal article" date="2009" name="J. Bacteriol.">
        <title>Draft genome sequence of the extremely acidophilic bacterium Acidithiobacillus caldus ATCC 51756 reveals metabolic versatility in the genus Acidithiobacillus.</title>
        <authorList>
            <person name="Valdes J."/>
            <person name="Quatrini R."/>
            <person name="Hallberg K."/>
            <person name="Dopson M."/>
            <person name="Valenzuela P.D."/>
            <person name="Holmes D.S."/>
        </authorList>
    </citation>
    <scope>NUCLEOTIDE SEQUENCE [LARGE SCALE GENOMIC DNA]</scope>
    <source>
        <strain evidence="3">ATCC 51756 / DSM 8584 / KU</strain>
    </source>
</reference>
<dbReference type="RefSeq" id="WP_004871864.1">
    <property type="nucleotide sequence ID" value="NZ_CP005986.1"/>
</dbReference>
<dbReference type="AlphaFoldDB" id="A0A059ZUA9"/>
<dbReference type="HOGENOM" id="CLU_1318627_0_0_6"/>
<evidence type="ECO:0000313" key="2">
    <source>
        <dbReference type="EMBL" id="AIA55058.1"/>
    </source>
</evidence>
<dbReference type="Proteomes" id="UP000005522">
    <property type="component" value="Chromosome"/>
</dbReference>
<keyword evidence="1" id="KW-0472">Membrane</keyword>
<proteinExistence type="predicted"/>
<gene>
    <name evidence="2" type="ORF">Acaty_c1190</name>
</gene>
<accession>A0A059ZUA9</accession>
<evidence type="ECO:0000313" key="3">
    <source>
        <dbReference type="Proteomes" id="UP000005522"/>
    </source>
</evidence>